<dbReference type="InterPro" id="IPR001412">
    <property type="entry name" value="aa-tRNA-synth_I_CS"/>
</dbReference>
<evidence type="ECO:0000313" key="8">
    <source>
        <dbReference type="EMBL" id="CAB4723218.1"/>
    </source>
</evidence>
<keyword evidence="6" id="KW-0030">Aminoacyl-tRNA synthetase</keyword>
<dbReference type="EMBL" id="CAEZXX010000160">
    <property type="protein sequence ID" value="CAB4723218.1"/>
    <property type="molecule type" value="Genomic_DNA"/>
</dbReference>
<name>A0A6J6VZJ9_9ZZZZ</name>
<feature type="domain" description="Glutamyl/glutaminyl-tRNA synthetase class Ib catalytic" evidence="7">
    <location>
        <begin position="13"/>
        <end position="271"/>
    </location>
</feature>
<dbReference type="InterPro" id="IPR014729">
    <property type="entry name" value="Rossmann-like_a/b/a_fold"/>
</dbReference>
<keyword evidence="5" id="KW-0067">ATP-binding</keyword>
<proteinExistence type="inferred from homology"/>
<dbReference type="GO" id="GO:0005524">
    <property type="term" value="F:ATP binding"/>
    <property type="evidence" value="ECO:0007669"/>
    <property type="project" value="UniProtKB-KW"/>
</dbReference>
<dbReference type="Pfam" id="PF00749">
    <property type="entry name" value="tRNA-synt_1c"/>
    <property type="match status" value="1"/>
</dbReference>
<dbReference type="GO" id="GO:0008270">
    <property type="term" value="F:zinc ion binding"/>
    <property type="evidence" value="ECO:0007669"/>
    <property type="project" value="InterPro"/>
</dbReference>
<protein>
    <submittedName>
        <fullName evidence="9">Unannotated protein</fullName>
    </submittedName>
</protein>
<keyword evidence="3" id="KW-0547">Nucleotide-binding</keyword>
<dbReference type="PANTHER" id="PTHR43311:SF1">
    <property type="entry name" value="GLUTAMYL-Q TRNA(ASP) SYNTHETASE"/>
    <property type="match status" value="1"/>
</dbReference>
<dbReference type="EMBL" id="CAFBLR010000148">
    <property type="protein sequence ID" value="CAB4881339.1"/>
    <property type="molecule type" value="Genomic_DNA"/>
</dbReference>
<evidence type="ECO:0000256" key="2">
    <source>
        <dbReference type="ARBA" id="ARBA00022723"/>
    </source>
</evidence>
<evidence type="ECO:0000256" key="5">
    <source>
        <dbReference type="ARBA" id="ARBA00022840"/>
    </source>
</evidence>
<keyword evidence="4" id="KW-0862">Zinc</keyword>
<dbReference type="InterPro" id="IPR000924">
    <property type="entry name" value="Glu/Gln-tRNA-synth"/>
</dbReference>
<keyword evidence="1" id="KW-0436">Ligase</keyword>
<dbReference type="Gene3D" id="3.40.50.620">
    <property type="entry name" value="HUPs"/>
    <property type="match status" value="1"/>
</dbReference>
<dbReference type="InterPro" id="IPR049940">
    <property type="entry name" value="GluQ/Sye"/>
</dbReference>
<dbReference type="PROSITE" id="PS00178">
    <property type="entry name" value="AA_TRNA_LIGASE_I"/>
    <property type="match status" value="1"/>
</dbReference>
<evidence type="ECO:0000313" key="11">
    <source>
        <dbReference type="EMBL" id="CAB5068840.1"/>
    </source>
</evidence>
<reference evidence="9" key="1">
    <citation type="submission" date="2020-05" db="EMBL/GenBank/DDBJ databases">
        <authorList>
            <person name="Chiriac C."/>
            <person name="Salcher M."/>
            <person name="Ghai R."/>
            <person name="Kavagutti S V."/>
        </authorList>
    </citation>
    <scope>NUCLEOTIDE SEQUENCE</scope>
</reference>
<dbReference type="EMBL" id="CAFBQP010000168">
    <property type="protein sequence ID" value="CAB5068840.1"/>
    <property type="molecule type" value="Genomic_DNA"/>
</dbReference>
<dbReference type="GO" id="GO:0005829">
    <property type="term" value="C:cytosol"/>
    <property type="evidence" value="ECO:0007669"/>
    <property type="project" value="TreeGrafter"/>
</dbReference>
<dbReference type="InterPro" id="IPR022380">
    <property type="entry name" value="Glu-Q_tRNA(Asp)_Synthase"/>
</dbReference>
<dbReference type="EMBL" id="CAEZYY010000084">
    <property type="protein sequence ID" value="CAB4775947.1"/>
    <property type="molecule type" value="Genomic_DNA"/>
</dbReference>
<sequence length="314" mass="33817">MPESGKNMGVTHGRFAPSPTGLLHLGNLRTALIAWLAARADGGAFTVRMEDLDRVTSSRDHATRQLDDLRAIGLDWDGEVVFQSDRFNRYHAAIDELAGKGLTYPCFCTRKEIRDAARAPHGAEVPYPGTCRNLSDAQRIARAADGRQPVIRLRSNGEHIGFDDAVLGKVTGTVDDVVLCRNDGVPAYNLAVVVDDSAQGINLVVRGDDLAPSTPRQIHLGRLLGLPVPSYAHVPLTVGADGERLAKRHGAVTLADLAQAGVSAADVRSMLAHSIGLADAAESVTTRQLVDRFSWGHLPREPWTVHPRVGSRQS</sequence>
<dbReference type="NCBIfam" id="TIGR03838">
    <property type="entry name" value="queuosine_YadB"/>
    <property type="match status" value="1"/>
</dbReference>
<dbReference type="NCBIfam" id="NF004315">
    <property type="entry name" value="PRK05710.1-4"/>
    <property type="match status" value="1"/>
</dbReference>
<dbReference type="HAMAP" id="MF_01428">
    <property type="entry name" value="Glu_Q_tRNA_synth"/>
    <property type="match status" value="1"/>
</dbReference>
<dbReference type="PRINTS" id="PR00987">
    <property type="entry name" value="TRNASYNTHGLU"/>
</dbReference>
<dbReference type="AlphaFoldDB" id="A0A6J6VZJ9"/>
<accession>A0A6J6VZJ9</accession>
<dbReference type="GO" id="GO:0004818">
    <property type="term" value="F:glutamate-tRNA ligase activity"/>
    <property type="evidence" value="ECO:0007669"/>
    <property type="project" value="TreeGrafter"/>
</dbReference>
<organism evidence="9">
    <name type="scientific">freshwater metagenome</name>
    <dbReference type="NCBI Taxonomy" id="449393"/>
    <lineage>
        <taxon>unclassified sequences</taxon>
        <taxon>metagenomes</taxon>
        <taxon>ecological metagenomes</taxon>
    </lineage>
</organism>
<dbReference type="InterPro" id="IPR020058">
    <property type="entry name" value="Glu/Gln-tRNA-synth_Ib_cat-dom"/>
</dbReference>
<dbReference type="SUPFAM" id="SSF52374">
    <property type="entry name" value="Nucleotidylyl transferase"/>
    <property type="match status" value="1"/>
</dbReference>
<dbReference type="GO" id="GO:0006400">
    <property type="term" value="P:tRNA modification"/>
    <property type="evidence" value="ECO:0007669"/>
    <property type="project" value="InterPro"/>
</dbReference>
<dbReference type="GO" id="GO:0006424">
    <property type="term" value="P:glutamyl-tRNA aminoacylation"/>
    <property type="evidence" value="ECO:0007669"/>
    <property type="project" value="InterPro"/>
</dbReference>
<evidence type="ECO:0000256" key="3">
    <source>
        <dbReference type="ARBA" id="ARBA00022741"/>
    </source>
</evidence>
<keyword evidence="2" id="KW-0479">Metal-binding</keyword>
<dbReference type="NCBIfam" id="NF004314">
    <property type="entry name" value="PRK05710.1-3"/>
    <property type="match status" value="1"/>
</dbReference>
<evidence type="ECO:0000256" key="1">
    <source>
        <dbReference type="ARBA" id="ARBA00022598"/>
    </source>
</evidence>
<dbReference type="PANTHER" id="PTHR43311">
    <property type="entry name" value="GLUTAMATE--TRNA LIGASE"/>
    <property type="match status" value="1"/>
</dbReference>
<gene>
    <name evidence="8" type="ORF">UFOPK2602_01892</name>
    <name evidence="9" type="ORF">UFOPK2806_02706</name>
    <name evidence="10" type="ORF">UFOPK3417_01398</name>
    <name evidence="11" type="ORF">UFOPK4306_02556</name>
</gene>
<evidence type="ECO:0000256" key="6">
    <source>
        <dbReference type="ARBA" id="ARBA00023146"/>
    </source>
</evidence>
<evidence type="ECO:0000313" key="9">
    <source>
        <dbReference type="EMBL" id="CAB4775947.1"/>
    </source>
</evidence>
<evidence type="ECO:0000256" key="4">
    <source>
        <dbReference type="ARBA" id="ARBA00022833"/>
    </source>
</evidence>
<evidence type="ECO:0000259" key="7">
    <source>
        <dbReference type="Pfam" id="PF00749"/>
    </source>
</evidence>
<evidence type="ECO:0000313" key="10">
    <source>
        <dbReference type="EMBL" id="CAB4881339.1"/>
    </source>
</evidence>